<evidence type="ECO:0000313" key="1">
    <source>
        <dbReference type="EMBL" id="KAK2179059.1"/>
    </source>
</evidence>
<reference evidence="1" key="1">
    <citation type="journal article" date="2023" name="Mol. Biol. Evol.">
        <title>Third-Generation Sequencing Reveals the Adaptive Role of the Epigenome in Three Deep-Sea Polychaetes.</title>
        <authorList>
            <person name="Perez M."/>
            <person name="Aroh O."/>
            <person name="Sun Y."/>
            <person name="Lan Y."/>
            <person name="Juniper S.K."/>
            <person name="Young C.R."/>
            <person name="Angers B."/>
            <person name="Qian P.Y."/>
        </authorList>
    </citation>
    <scope>NUCLEOTIDE SEQUENCE</scope>
    <source>
        <strain evidence="1">R07B-5</strain>
    </source>
</reference>
<name>A0AAD9KWQ4_RIDPI</name>
<dbReference type="EMBL" id="JAODUO010000516">
    <property type="protein sequence ID" value="KAK2179059.1"/>
    <property type="molecule type" value="Genomic_DNA"/>
</dbReference>
<gene>
    <name evidence="1" type="ORF">NP493_516g00007</name>
</gene>
<sequence length="263" mass="29845">MVAKYYCGPPELMRALKDLENDGELKPLEEYTSYAHIDEDEARDALLTHVNSHCCYGKKPVRNMSKFKVIPSSALRYTLETYAETRCTKWEQEPFRGQEIDGPMNGPAPTPWSIPCVPSEMFQDEVHEMEVPHTSHACHGCNSLGWVRCHSCLGRGYKCCLRCQGTGRDWKTDVHGHGHIESCWQCHGTGRKRCLQCDGDGRVVCRTCQGYKQLKCCIRITVTFTNHKGEHVVEKTDIPEELVKQASGEVVFEQIRPRVSAVI</sequence>
<dbReference type="Proteomes" id="UP001209878">
    <property type="component" value="Unassembled WGS sequence"/>
</dbReference>
<dbReference type="PANTHER" id="PTHR48465">
    <property type="entry name" value="PROTEIN SSUH2 HOMOLOG"/>
    <property type="match status" value="1"/>
</dbReference>
<evidence type="ECO:0000313" key="2">
    <source>
        <dbReference type="Proteomes" id="UP001209878"/>
    </source>
</evidence>
<dbReference type="PANTHER" id="PTHR48465:SF1">
    <property type="entry name" value="PROTEIN SSUH2 HOMOLOG"/>
    <property type="match status" value="1"/>
</dbReference>
<proteinExistence type="predicted"/>
<organism evidence="1 2">
    <name type="scientific">Ridgeia piscesae</name>
    <name type="common">Tubeworm</name>
    <dbReference type="NCBI Taxonomy" id="27915"/>
    <lineage>
        <taxon>Eukaryota</taxon>
        <taxon>Metazoa</taxon>
        <taxon>Spiralia</taxon>
        <taxon>Lophotrochozoa</taxon>
        <taxon>Annelida</taxon>
        <taxon>Polychaeta</taxon>
        <taxon>Sedentaria</taxon>
        <taxon>Canalipalpata</taxon>
        <taxon>Sabellida</taxon>
        <taxon>Siboglinidae</taxon>
        <taxon>Ridgeia</taxon>
    </lineage>
</organism>
<protein>
    <recommendedName>
        <fullName evidence="3">Protein SSUH2 homolog</fullName>
    </recommendedName>
</protein>
<dbReference type="AlphaFoldDB" id="A0AAD9KWQ4"/>
<evidence type="ECO:0008006" key="3">
    <source>
        <dbReference type="Google" id="ProtNLM"/>
    </source>
</evidence>
<comment type="caution">
    <text evidence="1">The sequence shown here is derived from an EMBL/GenBank/DDBJ whole genome shotgun (WGS) entry which is preliminary data.</text>
</comment>
<dbReference type="InterPro" id="IPR052789">
    <property type="entry name" value="SSUH2_homolog"/>
</dbReference>
<accession>A0AAD9KWQ4</accession>
<keyword evidence="2" id="KW-1185">Reference proteome</keyword>